<evidence type="ECO:0000256" key="5">
    <source>
        <dbReference type="ARBA" id="ARBA00022692"/>
    </source>
</evidence>
<name>A0A1B3ZF78_9SPHN</name>
<evidence type="ECO:0000259" key="15">
    <source>
        <dbReference type="Pfam" id="PF13145"/>
    </source>
</evidence>
<keyword evidence="4" id="KW-0997">Cell inner membrane</keyword>
<dbReference type="InterPro" id="IPR027304">
    <property type="entry name" value="Trigger_fact/SurA_dom_sf"/>
</dbReference>
<dbReference type="Pfam" id="PF13145">
    <property type="entry name" value="Rotamase_2"/>
    <property type="match status" value="1"/>
</dbReference>
<dbReference type="PANTHER" id="PTHR47529">
    <property type="entry name" value="PEPTIDYL-PROLYL CIS-TRANS ISOMERASE D"/>
    <property type="match status" value="1"/>
</dbReference>
<gene>
    <name evidence="16" type="ORF">AWL63_21120</name>
</gene>
<evidence type="ECO:0000256" key="4">
    <source>
        <dbReference type="ARBA" id="ARBA00022519"/>
    </source>
</evidence>
<protein>
    <recommendedName>
        <fullName evidence="2">Parvulin-like PPIase</fullName>
    </recommendedName>
    <alternativeName>
        <fullName evidence="9">Peptidyl-prolyl cis-trans isomerase plp</fullName>
    </alternativeName>
    <alternativeName>
        <fullName evidence="12">Periplasmic chaperone PpiD</fullName>
    </alternativeName>
    <alternativeName>
        <fullName evidence="13">Periplasmic folding chaperone</fullName>
    </alternativeName>
    <alternativeName>
        <fullName evidence="10">Rotamase plp</fullName>
    </alternativeName>
</protein>
<evidence type="ECO:0000313" key="17">
    <source>
        <dbReference type="Proteomes" id="UP000094256"/>
    </source>
</evidence>
<keyword evidence="7 14" id="KW-0472">Membrane</keyword>
<organism evidence="16 17">
    <name type="scientific">Sphingomonas panacis</name>
    <dbReference type="NCBI Taxonomy" id="1560345"/>
    <lineage>
        <taxon>Bacteria</taxon>
        <taxon>Pseudomonadati</taxon>
        <taxon>Pseudomonadota</taxon>
        <taxon>Alphaproteobacteria</taxon>
        <taxon>Sphingomonadales</taxon>
        <taxon>Sphingomonadaceae</taxon>
        <taxon>Sphingomonas</taxon>
    </lineage>
</organism>
<keyword evidence="5 14" id="KW-0812">Transmembrane</keyword>
<evidence type="ECO:0000256" key="12">
    <source>
        <dbReference type="ARBA" id="ARBA00040743"/>
    </source>
</evidence>
<dbReference type="EMBL" id="CP014168">
    <property type="protein sequence ID" value="AOH86087.1"/>
    <property type="molecule type" value="Genomic_DNA"/>
</dbReference>
<evidence type="ECO:0000256" key="14">
    <source>
        <dbReference type="SAM" id="Phobius"/>
    </source>
</evidence>
<evidence type="ECO:0000313" key="16">
    <source>
        <dbReference type="EMBL" id="AOH86087.1"/>
    </source>
</evidence>
<evidence type="ECO:0000256" key="13">
    <source>
        <dbReference type="ARBA" id="ARBA00042775"/>
    </source>
</evidence>
<evidence type="ECO:0000256" key="6">
    <source>
        <dbReference type="ARBA" id="ARBA00022989"/>
    </source>
</evidence>
<dbReference type="Pfam" id="PF13624">
    <property type="entry name" value="SurA_N_3"/>
    <property type="match status" value="1"/>
</dbReference>
<dbReference type="Gene3D" id="3.10.50.40">
    <property type="match status" value="1"/>
</dbReference>
<reference evidence="16 17" key="1">
    <citation type="submission" date="2016-01" db="EMBL/GenBank/DDBJ databases">
        <title>Complete genome and mega plasmid sequence of Sphingomonas panacis DCY99 elicits systemic resistance in rice to Xanthomonas oryzae.</title>
        <authorList>
            <person name="Kim Y.J."/>
            <person name="Yang D.C."/>
            <person name="Sing P."/>
        </authorList>
    </citation>
    <scope>NUCLEOTIDE SEQUENCE [LARGE SCALE GENOMIC DNA]</scope>
    <source>
        <strain evidence="16 17">DCY99</strain>
    </source>
</reference>
<evidence type="ECO:0000256" key="7">
    <source>
        <dbReference type="ARBA" id="ARBA00023136"/>
    </source>
</evidence>
<keyword evidence="8" id="KW-0143">Chaperone</keyword>
<dbReference type="GO" id="GO:0005886">
    <property type="term" value="C:plasma membrane"/>
    <property type="evidence" value="ECO:0007669"/>
    <property type="project" value="UniProtKB-SubCell"/>
</dbReference>
<evidence type="ECO:0000256" key="2">
    <source>
        <dbReference type="ARBA" id="ARBA00018370"/>
    </source>
</evidence>
<dbReference type="InterPro" id="IPR052029">
    <property type="entry name" value="PpiD_chaperone"/>
</dbReference>
<dbReference type="OrthoDB" id="9768393at2"/>
<evidence type="ECO:0000256" key="1">
    <source>
        <dbReference type="ARBA" id="ARBA00004382"/>
    </source>
</evidence>
<dbReference type="InterPro" id="IPR000297">
    <property type="entry name" value="PPIase_PpiC"/>
</dbReference>
<evidence type="ECO:0000256" key="3">
    <source>
        <dbReference type="ARBA" id="ARBA00022475"/>
    </source>
</evidence>
<dbReference type="PANTHER" id="PTHR47529:SF1">
    <property type="entry name" value="PERIPLASMIC CHAPERONE PPID"/>
    <property type="match status" value="1"/>
</dbReference>
<accession>A0A1B3ZF78</accession>
<keyword evidence="6 14" id="KW-1133">Transmembrane helix</keyword>
<keyword evidence="3" id="KW-1003">Cell membrane</keyword>
<dbReference type="RefSeq" id="WP_069206602.1">
    <property type="nucleotide sequence ID" value="NZ_CP014168.1"/>
</dbReference>
<keyword evidence="17" id="KW-1185">Reference proteome</keyword>
<dbReference type="Proteomes" id="UP000094256">
    <property type="component" value="Chromosome"/>
</dbReference>
<evidence type="ECO:0000256" key="10">
    <source>
        <dbReference type="ARBA" id="ARBA00031484"/>
    </source>
</evidence>
<dbReference type="GO" id="GO:0003755">
    <property type="term" value="F:peptidyl-prolyl cis-trans isomerase activity"/>
    <property type="evidence" value="ECO:0007669"/>
    <property type="project" value="InterPro"/>
</dbReference>
<comment type="similarity">
    <text evidence="11">Belongs to the PpiD chaperone family.</text>
</comment>
<dbReference type="KEGG" id="span:AWL63_21120"/>
<proteinExistence type="inferred from homology"/>
<dbReference type="AlphaFoldDB" id="A0A1B3ZF78"/>
<comment type="subcellular location">
    <subcellularLocation>
        <location evidence="1">Cell inner membrane</location>
        <topology evidence="1">Single-pass type II membrane protein</topology>
        <orientation evidence="1">Periplasmic side</orientation>
    </subcellularLocation>
</comment>
<dbReference type="STRING" id="1560345.AWL63_21120"/>
<dbReference type="SUPFAM" id="SSF109998">
    <property type="entry name" value="Triger factor/SurA peptide-binding domain-like"/>
    <property type="match status" value="1"/>
</dbReference>
<evidence type="ECO:0000256" key="8">
    <source>
        <dbReference type="ARBA" id="ARBA00023186"/>
    </source>
</evidence>
<evidence type="ECO:0000256" key="11">
    <source>
        <dbReference type="ARBA" id="ARBA00038408"/>
    </source>
</evidence>
<feature type="transmembrane region" description="Helical" evidence="14">
    <location>
        <begin position="12"/>
        <end position="31"/>
    </location>
</feature>
<evidence type="ECO:0000256" key="9">
    <source>
        <dbReference type="ARBA" id="ARBA00030642"/>
    </source>
</evidence>
<sequence length="651" mass="67959">MLSFFRRIINSKVGVVVTLAGLIVIALMFGLTDITGLTGGSGTTGSGDSLASVDGTKIGSNDIRSRAQRELEGYRQQNPTLDMAQYVAGGGVDGTLNRMIDTIALERFGHKQGMFVSDRLVDGRIASIPSLQGPDGKFSQDAYNRALKQAHQTDAALRADMKQGMIAQLLVTPLQADTPQVAKALAQTYAGLLLEKRHAQIAMIPAAALATGPAPTDAQLAAFYKTNAARYSLAERRVIRYATISGKALTTPVTVSDAEIAKAYQTQIASFRAVQRRTVARVIVGDAATANALAAKIKAGTPIDQAARAAGLESATMTALEKSAIAAQTSPAFADAVFAAAKGSVIGPVKGTLGYVVGRVESIDDRGEIPLAQAKTQLTEQLTTQKKNDQLRKIHDALDDAISNHATFDQLVSQQKLTAQVSPPVLASGADPAQPDAKVPPAAKAIVDAGFANQPGDTPQLVPVDADSFAVISTAKVFPSAPPPLAEIRAAVTRDFTMERAAKAARDVAKKVMDAANKGTPIAQAVAAAGVKLPPVQPLDKTRAELTANPNGVPAPLALLFSMAPHTAKIIAAPNNAGWFVLWLDRIDKGDARGRPDIVAATQADIGKATGGEYIQQFVKAVRGTVGVKTDAAALAKLKAALIGQETTDQP</sequence>
<dbReference type="SUPFAM" id="SSF54534">
    <property type="entry name" value="FKBP-like"/>
    <property type="match status" value="1"/>
</dbReference>
<feature type="domain" description="PpiC" evidence="15">
    <location>
        <begin position="255"/>
        <end position="375"/>
    </location>
</feature>
<dbReference type="InterPro" id="IPR046357">
    <property type="entry name" value="PPIase_dom_sf"/>
</dbReference>